<dbReference type="RefSeq" id="WP_168885573.1">
    <property type="nucleotide sequence ID" value="NZ_JABAIL010000016.1"/>
</dbReference>
<evidence type="ECO:0000256" key="1">
    <source>
        <dbReference type="SAM" id="Coils"/>
    </source>
</evidence>
<evidence type="ECO:0000313" key="4">
    <source>
        <dbReference type="Proteomes" id="UP000585050"/>
    </source>
</evidence>
<dbReference type="EMBL" id="JABAIL010000016">
    <property type="protein sequence ID" value="NLR94864.1"/>
    <property type="molecule type" value="Genomic_DNA"/>
</dbReference>
<feature type="transmembrane region" description="Helical" evidence="2">
    <location>
        <begin position="594"/>
        <end position="613"/>
    </location>
</feature>
<dbReference type="Proteomes" id="UP000585050">
    <property type="component" value="Unassembled WGS sequence"/>
</dbReference>
<keyword evidence="2" id="KW-1133">Transmembrane helix</keyword>
<evidence type="ECO:0000256" key="2">
    <source>
        <dbReference type="SAM" id="Phobius"/>
    </source>
</evidence>
<protein>
    <submittedName>
        <fullName evidence="3">Uncharacterized protein</fullName>
    </submittedName>
</protein>
<dbReference type="AlphaFoldDB" id="A0A7X8XZ63"/>
<comment type="caution">
    <text evidence="3">The sequence shown here is derived from an EMBL/GenBank/DDBJ whole genome shotgun (WGS) entry which is preliminary data.</text>
</comment>
<keyword evidence="1" id="KW-0175">Coiled coil</keyword>
<keyword evidence="2" id="KW-0812">Transmembrane</keyword>
<reference evidence="3 4" key="1">
    <citation type="submission" date="2020-04" db="EMBL/GenBank/DDBJ databases">
        <title>Flammeovirga sp. SR4, a novel species isolated from seawater.</title>
        <authorList>
            <person name="Wang X."/>
        </authorList>
    </citation>
    <scope>NUCLEOTIDE SEQUENCE [LARGE SCALE GENOMIC DNA]</scope>
    <source>
        <strain evidence="3 4">SR4</strain>
    </source>
</reference>
<accession>A0A7X8XZ63</accession>
<organism evidence="3 4">
    <name type="scientific">Flammeovirga agarivorans</name>
    <dbReference type="NCBI Taxonomy" id="2726742"/>
    <lineage>
        <taxon>Bacteria</taxon>
        <taxon>Pseudomonadati</taxon>
        <taxon>Bacteroidota</taxon>
        <taxon>Cytophagia</taxon>
        <taxon>Cytophagales</taxon>
        <taxon>Flammeovirgaceae</taxon>
        <taxon>Flammeovirga</taxon>
    </lineage>
</organism>
<gene>
    <name evidence="3" type="ORF">HGP29_26905</name>
</gene>
<feature type="coiled-coil region" evidence="1">
    <location>
        <begin position="70"/>
        <end position="97"/>
    </location>
</feature>
<sequence length="917" mass="100937">MNIFDFAVDIKNISVVDTVTDKLLKLSAASKNAYKSMYNALDPKNLEEMMNKSKVKASTAKKGFTFSGLWTDAKKQIKDVEKQVDKLSDKLNKQLGLESTGKTKKYLKSIAKTQAAIWVLQGKNPLLEGARLLGLNAEKAEAAQNAVNGLSRENKGLIGTTRAAYGSLRNLTSGLIDYIAYVGGAYLGTQAFVNYLTEMESQTRKAYLAFGSLENASAAYAKIQSNIASGNFSGNVEDHIGIAQELSRKGINYSDKDSRMISDMSEVFGVSVSEAAQNYTNILSGDLSSLEGLIAGATKHGELLQQQYLDPRKLAEATRGFLHEQKEIHRIALKIPSSLSQILERYKAMGGIFMKALFGDVNSPDSFGEMVKKSLTDVLEYLRKNQGIITGFGQAIGGVFKLTWTFFRELTKVFFLSESKFSALVGGKDGINNLLRNFIIKTGIWVEKVKWFFQEYGSEIKTAISLVGKWLLAVYGFKLAKWFVVSGLQAKQFFNVMSLGSHLMTKKAFPLMKRSLSALGLQSITTANAFRVLRIQMWKLSKMSIRQAAVGSVKSLGTLGRSIMSLGKSLLGVIPLVVSFGAAIWTAIAPILPIVGAVAALIGVVAHFSRTLYNFYKSNKSFALGVNMIAESVKNLWKFFSSWFDQLVLDFKVTYHFISTFIKSIPEMFRNGMQSIKNYLESEDNPLGFLFKDHAFPFIDKLFENLKSVMNWFEGTQFGKFILGTGDWMLEKMTSWGSSIANATDTMLINQQAETYASLMANQALKANSEITLAELSKIRKEAKNQKLSELKGGTSTVQKVVEKTDKQFEGKKGNATLLEATNQTTQEGIDYTKNLFGFGDGSRGVDVNKKALEIKSNASNNEGGTMIGTAIDKVSINIEPGAFSGTGVTSSEVEMVIKKALKEFEKNMKTRVAYGG</sequence>
<keyword evidence="4" id="KW-1185">Reference proteome</keyword>
<keyword evidence="2" id="KW-0472">Membrane</keyword>
<proteinExistence type="predicted"/>
<evidence type="ECO:0000313" key="3">
    <source>
        <dbReference type="EMBL" id="NLR94864.1"/>
    </source>
</evidence>
<name>A0A7X8XZ63_9BACT</name>